<gene>
    <name evidence="2" type="ORF">MCOR_33585</name>
</gene>
<proteinExistence type="predicted"/>
<dbReference type="PANTHER" id="PTHR20956">
    <property type="entry name" value="HEH2P"/>
    <property type="match status" value="1"/>
</dbReference>
<feature type="chain" id="PRO_5026931216" evidence="1">
    <location>
        <begin position="19"/>
        <end position="592"/>
    </location>
</feature>
<protein>
    <submittedName>
        <fullName evidence="2">Uncharacterized protein</fullName>
    </submittedName>
</protein>
<feature type="signal peptide" evidence="1">
    <location>
        <begin position="1"/>
        <end position="18"/>
    </location>
</feature>
<keyword evidence="3" id="KW-1185">Reference proteome</keyword>
<evidence type="ECO:0000256" key="1">
    <source>
        <dbReference type="SAM" id="SignalP"/>
    </source>
</evidence>
<evidence type="ECO:0000313" key="3">
    <source>
        <dbReference type="Proteomes" id="UP000507470"/>
    </source>
</evidence>
<evidence type="ECO:0000313" key="2">
    <source>
        <dbReference type="EMBL" id="CAC5399312.1"/>
    </source>
</evidence>
<accession>A0A6J8CWM9</accession>
<sequence length="592" mass="67151">MHLLCLLCILVLCVTLTCVPDRRHCSVILVTGGSIVLAILRQHKPSTDWQCTIRNKTLTCTATVKQTGDTFTSGKTDHNHVVLPGKLVAVQMTAHVKHQAVNNIHQPASTIVDTAYIHHADPELPEGSRPKQTNLLRTCNRVRQKLRPEEPNNLDFEFSYNRRGDVFTFCRNIMALPLLPASHIEPTFRELTSHVIIKGLIGYELVLAYRYDPLKVRVCTRGTTTGTGRETSSPKPFFRMNLQPVDKSAKIDMMEDVNSIDNVEASKTRSCSFSSNSSASPQISNFVSEWDIMDVESNFRIFYDSDLLPTSTQLQEKLNFIGQLTGEQVKYADIVKRHLEKKNLVLFRKLKSLPRNVPCVEFKALIEDILVKLLDEEPDRLTRYRIGCFLKSLRSFTADVNRNPDHKIYEESYTKLFIAFSEMCCLHAFFPIGKGDQTDWKNLRENKNVTSQPDIRLMKSGLDVTRKEEFYSLLVVHVAVVQVKKILQLEKRLESTSCDSFNSGTGSDAGSSQRPRIEEFLSKRVLGQHAGELLLDLHTLVNPTEMTTLSFPGMIVNKTEVILTLLEISRDHLQKLESDTDILLDHIGYYGL</sequence>
<dbReference type="EMBL" id="CACVKT020005998">
    <property type="protein sequence ID" value="CAC5399312.1"/>
    <property type="molecule type" value="Genomic_DNA"/>
</dbReference>
<dbReference type="Proteomes" id="UP000507470">
    <property type="component" value="Unassembled WGS sequence"/>
</dbReference>
<organism evidence="2 3">
    <name type="scientific">Mytilus coruscus</name>
    <name type="common">Sea mussel</name>
    <dbReference type="NCBI Taxonomy" id="42192"/>
    <lineage>
        <taxon>Eukaryota</taxon>
        <taxon>Metazoa</taxon>
        <taxon>Spiralia</taxon>
        <taxon>Lophotrochozoa</taxon>
        <taxon>Mollusca</taxon>
        <taxon>Bivalvia</taxon>
        <taxon>Autobranchia</taxon>
        <taxon>Pteriomorphia</taxon>
        <taxon>Mytilida</taxon>
        <taxon>Mytiloidea</taxon>
        <taxon>Mytilidae</taxon>
        <taxon>Mytilinae</taxon>
        <taxon>Mytilus</taxon>
    </lineage>
</organism>
<dbReference type="PANTHER" id="PTHR20956:SF12">
    <property type="entry name" value="FLYWCH-TYPE DOMAIN-CONTAINING PROTEIN"/>
    <property type="match status" value="1"/>
</dbReference>
<reference evidence="2 3" key="1">
    <citation type="submission" date="2020-06" db="EMBL/GenBank/DDBJ databases">
        <authorList>
            <person name="Li R."/>
            <person name="Bekaert M."/>
        </authorList>
    </citation>
    <scope>NUCLEOTIDE SEQUENCE [LARGE SCALE GENOMIC DNA]</scope>
    <source>
        <strain evidence="3">wild</strain>
    </source>
</reference>
<dbReference type="AlphaFoldDB" id="A0A6J8CWM9"/>
<keyword evidence="1" id="KW-0732">Signal</keyword>
<name>A0A6J8CWM9_MYTCO</name>
<dbReference type="OrthoDB" id="6287690at2759"/>